<keyword evidence="2" id="KW-0732">Signal</keyword>
<protein>
    <recommendedName>
        <fullName evidence="3">ShKT domain-containing protein</fullName>
    </recommendedName>
</protein>
<keyword evidence="5" id="KW-1185">Reference proteome</keyword>
<dbReference type="Proteomes" id="UP001620626">
    <property type="component" value="Unassembled WGS sequence"/>
</dbReference>
<dbReference type="EMBL" id="JBICBT010001207">
    <property type="protein sequence ID" value="KAL3078455.1"/>
    <property type="molecule type" value="Genomic_DNA"/>
</dbReference>
<dbReference type="PANTHER" id="PTHR21724">
    <property type="entry name" value="SHKT DOMAIN-CONTAINING PROTEIN"/>
    <property type="match status" value="1"/>
</dbReference>
<feature type="domain" description="ShKT" evidence="3">
    <location>
        <begin position="272"/>
        <end position="309"/>
    </location>
</feature>
<dbReference type="Gene3D" id="1.10.10.1870">
    <property type="entry name" value="ShTK domain-like"/>
    <property type="match status" value="1"/>
</dbReference>
<evidence type="ECO:0000256" key="1">
    <source>
        <dbReference type="PROSITE-ProRule" id="PRU01005"/>
    </source>
</evidence>
<name>A0ABD2IKT2_9BILA</name>
<comment type="caution">
    <text evidence="4">The sequence shown here is derived from an EMBL/GenBank/DDBJ whole genome shotgun (WGS) entry which is preliminary data.</text>
</comment>
<proteinExistence type="predicted"/>
<evidence type="ECO:0000313" key="5">
    <source>
        <dbReference type="Proteomes" id="UP001620626"/>
    </source>
</evidence>
<dbReference type="AlphaFoldDB" id="A0ABD2IKT2"/>
<dbReference type="Pfam" id="PF01549">
    <property type="entry name" value="ShK"/>
    <property type="match status" value="2"/>
</dbReference>
<accession>A0ABD2IKT2</accession>
<reference evidence="4 5" key="1">
    <citation type="submission" date="2024-10" db="EMBL/GenBank/DDBJ databases">
        <authorList>
            <person name="Kim D."/>
        </authorList>
    </citation>
    <scope>NUCLEOTIDE SEQUENCE [LARGE SCALE GENOMIC DNA]</scope>
    <source>
        <strain evidence="4">BH-2024</strain>
    </source>
</reference>
<evidence type="ECO:0000313" key="4">
    <source>
        <dbReference type="EMBL" id="KAL3078455.1"/>
    </source>
</evidence>
<dbReference type="PROSITE" id="PS51670">
    <property type="entry name" value="SHKT"/>
    <property type="match status" value="1"/>
</dbReference>
<feature type="signal peptide" evidence="2">
    <location>
        <begin position="1"/>
        <end position="30"/>
    </location>
</feature>
<dbReference type="Gene3D" id="1.10.10.1940">
    <property type="match status" value="1"/>
</dbReference>
<dbReference type="PANTHER" id="PTHR21724:SF109">
    <property type="entry name" value="SHKT DOMAIN-CONTAINING PROTEIN"/>
    <property type="match status" value="1"/>
</dbReference>
<evidence type="ECO:0000259" key="3">
    <source>
        <dbReference type="PROSITE" id="PS51670"/>
    </source>
</evidence>
<evidence type="ECO:0000256" key="2">
    <source>
        <dbReference type="SAM" id="SignalP"/>
    </source>
</evidence>
<sequence>MFRCPFLLIVLNLSIALLCFLLRLLPSTSAQRMDRCFDSTNFLPSAQSCTDEADPLTTQSPTVTAMPICEAFFDTEPTATDVTADTHPCYVPDNKPMASKCRRRCKTCCLLPKYGSCEDQQLAQATTPQMPCNPSLCSVEKFAVKVCPRTCGRCVDYLRSMEQTKYCDDTENVDNCMVLKESGLCASADAAEMCALTCNDPANNQLCEQYTRKVSAAVTAMTGQPGGAAARANGDLSDDCPSNKNLCNNEVYKEMMHRYCIGTCAEAEAGECEDRSENCVHWKRNGFCENEFYTLEIRTDQCGATCGLC</sequence>
<comment type="caution">
    <text evidence="1">Lacks conserved residue(s) required for the propagation of feature annotation.</text>
</comment>
<dbReference type="SMART" id="SM00254">
    <property type="entry name" value="ShKT"/>
    <property type="match status" value="3"/>
</dbReference>
<dbReference type="InterPro" id="IPR003582">
    <property type="entry name" value="ShKT_dom"/>
</dbReference>
<feature type="chain" id="PRO_5044811936" description="ShKT domain-containing protein" evidence="2">
    <location>
        <begin position="31"/>
        <end position="309"/>
    </location>
</feature>
<gene>
    <name evidence="4" type="ORF">niasHT_032751</name>
</gene>
<organism evidence="4 5">
    <name type="scientific">Heterodera trifolii</name>
    <dbReference type="NCBI Taxonomy" id="157864"/>
    <lineage>
        <taxon>Eukaryota</taxon>
        <taxon>Metazoa</taxon>
        <taxon>Ecdysozoa</taxon>
        <taxon>Nematoda</taxon>
        <taxon>Chromadorea</taxon>
        <taxon>Rhabditida</taxon>
        <taxon>Tylenchina</taxon>
        <taxon>Tylenchomorpha</taxon>
        <taxon>Tylenchoidea</taxon>
        <taxon>Heteroderidae</taxon>
        <taxon>Heteroderinae</taxon>
        <taxon>Heterodera</taxon>
    </lineage>
</organism>